<dbReference type="EMBL" id="ASSJ01000076">
    <property type="protein sequence ID" value="ERN40395.1"/>
    <property type="molecule type" value="Genomic_DNA"/>
</dbReference>
<evidence type="ECO:0000313" key="1">
    <source>
        <dbReference type="EMBL" id="ERN40395.1"/>
    </source>
</evidence>
<name>U5DKZ6_9CHRO</name>
<proteinExistence type="predicted"/>
<gene>
    <name evidence="1" type="ORF">KR51_00029320</name>
</gene>
<dbReference type="AlphaFoldDB" id="U5DKZ6"/>
<evidence type="ECO:0000313" key="2">
    <source>
        <dbReference type="Proteomes" id="UP000016960"/>
    </source>
</evidence>
<accession>U5DKZ6</accession>
<comment type="caution">
    <text evidence="1">The sequence shown here is derived from an EMBL/GenBank/DDBJ whole genome shotgun (WGS) entry which is preliminary data.</text>
</comment>
<reference evidence="1 2" key="1">
    <citation type="submission" date="2013-05" db="EMBL/GenBank/DDBJ databases">
        <title>Draft genome sequence of Rubidibacter lacunae KORDI 51-2.</title>
        <authorList>
            <person name="Choi D.H."/>
            <person name="Noh J.H."/>
            <person name="Kwon K.-K."/>
            <person name="Lee J.-H."/>
            <person name="Ryu J.-Y."/>
        </authorList>
    </citation>
    <scope>NUCLEOTIDE SEQUENCE [LARGE SCALE GENOMIC DNA]</scope>
    <source>
        <strain evidence="1 2">KORDI 51-2</strain>
    </source>
</reference>
<protein>
    <submittedName>
        <fullName evidence="1">Uncharacterized protein</fullName>
    </submittedName>
</protein>
<dbReference type="Proteomes" id="UP000016960">
    <property type="component" value="Unassembled WGS sequence"/>
</dbReference>
<organism evidence="1 2">
    <name type="scientific">Rubidibacter lacunae KORDI 51-2</name>
    <dbReference type="NCBI Taxonomy" id="582515"/>
    <lineage>
        <taxon>Bacteria</taxon>
        <taxon>Bacillati</taxon>
        <taxon>Cyanobacteriota</taxon>
        <taxon>Cyanophyceae</taxon>
        <taxon>Oscillatoriophycideae</taxon>
        <taxon>Chroococcales</taxon>
        <taxon>Aphanothecaceae</taxon>
        <taxon>Rubidibacter</taxon>
    </lineage>
</organism>
<sequence>MSGPEALAVRSERDRYRIVVIFALKTVANRQDREGE</sequence>
<keyword evidence="2" id="KW-1185">Reference proteome</keyword>
<dbReference type="InParanoid" id="U5DKZ6"/>